<organism evidence="2 3">
    <name type="scientific">Nocardioides flavescens</name>
    <dbReference type="NCBI Taxonomy" id="2691959"/>
    <lineage>
        <taxon>Bacteria</taxon>
        <taxon>Bacillati</taxon>
        <taxon>Actinomycetota</taxon>
        <taxon>Actinomycetes</taxon>
        <taxon>Propionibacteriales</taxon>
        <taxon>Nocardioidaceae</taxon>
        <taxon>Nocardioides</taxon>
    </lineage>
</organism>
<comment type="caution">
    <text evidence="2">The sequence shown here is derived from an EMBL/GenBank/DDBJ whole genome shotgun (WGS) entry which is preliminary data.</text>
</comment>
<evidence type="ECO:0000256" key="1">
    <source>
        <dbReference type="SAM" id="SignalP"/>
    </source>
</evidence>
<dbReference type="EMBL" id="WUEK01000006">
    <property type="protein sequence ID" value="MXG90225.1"/>
    <property type="molecule type" value="Genomic_DNA"/>
</dbReference>
<dbReference type="AlphaFoldDB" id="A0A6L7EZW6"/>
<keyword evidence="1" id="KW-0732">Signal</keyword>
<reference evidence="2 3" key="1">
    <citation type="submission" date="2019-12" db="EMBL/GenBank/DDBJ databases">
        <authorList>
            <person name="Kun Z."/>
        </authorList>
    </citation>
    <scope>NUCLEOTIDE SEQUENCE [LARGE SCALE GENOMIC DNA]</scope>
    <source>
        <strain evidence="2 3">YIM 123512</strain>
    </source>
</reference>
<accession>A0A6L7EZW6</accession>
<sequence>MKKPSPSIIVSSAALLVALGGTSYAAVQVTGKDIKNGTITTKDVKNNSLTGRDIKNGSIKGKDLKPGTIPTGARWALVNAAGQIEAQSGGFNVVSAYPTLAPTATDAQGLRANGNVYIDAGEPLGNNAITAQIVLQNTVDQNGDGVTNGRGAGTNPEFSGEISVSQCGTPITACAPAGTAVPNVFAVSPRLSDGSVTTGDNRKRFYVVVIGDSSDRS</sequence>
<proteinExistence type="predicted"/>
<gene>
    <name evidence="2" type="ORF">GRQ65_11755</name>
</gene>
<evidence type="ECO:0000313" key="2">
    <source>
        <dbReference type="EMBL" id="MXG90225.1"/>
    </source>
</evidence>
<keyword evidence="3" id="KW-1185">Reference proteome</keyword>
<protein>
    <submittedName>
        <fullName evidence="2">Uncharacterized protein</fullName>
    </submittedName>
</protein>
<feature type="signal peptide" evidence="1">
    <location>
        <begin position="1"/>
        <end position="25"/>
    </location>
</feature>
<dbReference type="RefSeq" id="WP_160878148.1">
    <property type="nucleotide sequence ID" value="NZ_WUEK01000006.1"/>
</dbReference>
<evidence type="ECO:0000313" key="3">
    <source>
        <dbReference type="Proteomes" id="UP000473325"/>
    </source>
</evidence>
<name>A0A6L7EZW6_9ACTN</name>
<dbReference type="Proteomes" id="UP000473325">
    <property type="component" value="Unassembled WGS sequence"/>
</dbReference>
<feature type="chain" id="PRO_5026856609" evidence="1">
    <location>
        <begin position="26"/>
        <end position="217"/>
    </location>
</feature>